<feature type="binding site" evidence="4">
    <location>
        <position position="279"/>
    </location>
    <ligand>
        <name>S-adenosyl-L-methionine</name>
        <dbReference type="ChEBI" id="CHEBI:59789"/>
    </ligand>
</feature>
<evidence type="ECO:0000256" key="4">
    <source>
        <dbReference type="PROSITE-ProRule" id="PRU01024"/>
    </source>
</evidence>
<dbReference type="PANTHER" id="PTHR11061">
    <property type="entry name" value="RNA M5U METHYLTRANSFERASE"/>
    <property type="match status" value="1"/>
</dbReference>
<feature type="active site" description="Nucleophile" evidence="4">
    <location>
        <position position="372"/>
    </location>
</feature>
<dbReference type="SUPFAM" id="SSF50249">
    <property type="entry name" value="Nucleic acid-binding proteins"/>
    <property type="match status" value="1"/>
</dbReference>
<feature type="domain" description="TRAM" evidence="6">
    <location>
        <begin position="1"/>
        <end position="55"/>
    </location>
</feature>
<keyword evidence="1 4" id="KW-0489">Methyltransferase</keyword>
<dbReference type="AlphaFoldDB" id="C7RGV6"/>
<dbReference type="NCBIfam" id="TIGR00479">
    <property type="entry name" value="rumA"/>
    <property type="match status" value="1"/>
</dbReference>
<dbReference type="Proteomes" id="UP000002294">
    <property type="component" value="Chromosome"/>
</dbReference>
<dbReference type="EMBL" id="CP001708">
    <property type="protein sequence ID" value="ACV28717.1"/>
    <property type="molecule type" value="Genomic_DNA"/>
</dbReference>
<dbReference type="PROSITE" id="PS50926">
    <property type="entry name" value="TRAM"/>
    <property type="match status" value="1"/>
</dbReference>
<protein>
    <submittedName>
        <fullName evidence="7">RNA methyltransferase, TrmA family</fullName>
    </submittedName>
</protein>
<dbReference type="PROSITE" id="PS01231">
    <property type="entry name" value="TRMA_2"/>
    <property type="match status" value="1"/>
</dbReference>
<dbReference type="Gene3D" id="3.40.50.150">
    <property type="entry name" value="Vaccinia Virus protein VP39"/>
    <property type="match status" value="1"/>
</dbReference>
<dbReference type="InterPro" id="IPR030390">
    <property type="entry name" value="MeTrfase_TrmA_AS"/>
</dbReference>
<keyword evidence="3 4" id="KW-0949">S-adenosyl-L-methionine</keyword>
<evidence type="ECO:0000256" key="5">
    <source>
        <dbReference type="PROSITE-ProRule" id="PRU10015"/>
    </source>
</evidence>
<keyword evidence="2 4" id="KW-0808">Transferase</keyword>
<evidence type="ECO:0000256" key="2">
    <source>
        <dbReference type="ARBA" id="ARBA00022679"/>
    </source>
</evidence>
<accession>C7RGV6</accession>
<reference evidence="7 8" key="1">
    <citation type="journal article" date="2009" name="Stand. Genomic Sci.">
        <title>Complete genome sequence of Anaerococcus prevotii type strain (PC1).</title>
        <authorList>
            <person name="Labutti K."/>
            <person name="Pukall R."/>
            <person name="Steenblock K."/>
            <person name="Glavina Del Rio T."/>
            <person name="Tice H."/>
            <person name="Copeland A."/>
            <person name="Cheng J.F."/>
            <person name="Lucas S."/>
            <person name="Chen F."/>
            <person name="Nolan M."/>
            <person name="Bruce D."/>
            <person name="Goodwin L."/>
            <person name="Pitluck S."/>
            <person name="Ivanova N."/>
            <person name="Mavromatis K."/>
            <person name="Ovchinnikova G."/>
            <person name="Pati A."/>
            <person name="Chen A."/>
            <person name="Palaniappan K."/>
            <person name="Land M."/>
            <person name="Hauser L."/>
            <person name="Chang Y.J."/>
            <person name="Jeffries C.D."/>
            <person name="Chain P."/>
            <person name="Saunders E."/>
            <person name="Brettin T."/>
            <person name="Detter J.C."/>
            <person name="Han C."/>
            <person name="Goker M."/>
            <person name="Bristow J."/>
            <person name="Eisen J.A."/>
            <person name="Markowitz V."/>
            <person name="Hugenholtz P."/>
            <person name="Kyrpides N.C."/>
            <person name="Klenk H.P."/>
            <person name="Lapidus A."/>
        </authorList>
    </citation>
    <scope>NUCLEOTIDE SEQUENCE [LARGE SCALE GENOMIC DNA]</scope>
    <source>
        <strain evidence="8">ATCC 9321 / DSM 20548 / JCM 6508 / NCTC 11806 / PC1</strain>
    </source>
</reference>
<dbReference type="STRING" id="525919.Apre_0678"/>
<dbReference type="GO" id="GO:0070041">
    <property type="term" value="F:rRNA (uridine-C5-)-methyltransferase activity"/>
    <property type="evidence" value="ECO:0007669"/>
    <property type="project" value="TreeGrafter"/>
</dbReference>
<evidence type="ECO:0000256" key="3">
    <source>
        <dbReference type="ARBA" id="ARBA00022691"/>
    </source>
</evidence>
<evidence type="ECO:0000259" key="6">
    <source>
        <dbReference type="PROSITE" id="PS50926"/>
    </source>
</evidence>
<keyword evidence="8" id="KW-1185">Reference proteome</keyword>
<dbReference type="HOGENOM" id="CLU_014689_7_1_9"/>
<sequence>MIIKDIKIIDILQDGRGVGKKDSKVYFIEGATFGESCDIEIIKEKKNFIEARKVKTTSQSPYYTQPPCPYYYECGGCTIMDINYDEQIKLKKNLITKAIKKTCAIEIDDLEIITSETLSYRNKIRLQVDKKGRLSYNKKSSNDLVEIKDCLLANEHIIENLGKIQNLVTTIVKDLGNIIREISIRSNSCEILLNIYSKEEEKLYKYLKENHKDLPYNINIINKKKIKTLGKDHLIFKVKDKSFKVSKDDFYQVNDYQIENLYQNARKYLEKNKKLLDLFCGSGISSIALNDDNIVGIEINKSAIKDAKENAKINNLTDYKFIDKNANYIDQKFIEKEKIQTVTVDPPRAGLDKEIIKTLAKTKIKNIIYISCNPQTLARDIKRFMDRGYELKEIKAVDMFPQTMHVEAIALIQKM</sequence>
<evidence type="ECO:0000256" key="1">
    <source>
        <dbReference type="ARBA" id="ARBA00022603"/>
    </source>
</evidence>
<dbReference type="InterPro" id="IPR030391">
    <property type="entry name" value="MeTrfase_TrmA_CS"/>
</dbReference>
<feature type="binding site" evidence="4">
    <location>
        <position position="298"/>
    </location>
    <ligand>
        <name>S-adenosyl-L-methionine</name>
        <dbReference type="ChEBI" id="CHEBI:59789"/>
    </ligand>
</feature>
<organism evidence="7 8">
    <name type="scientific">Anaerococcus prevotii (strain ATCC 9321 / DSM 20548 / JCM 6508 / NCTC 11806 / PC1)</name>
    <name type="common">Peptostreptococcus prevotii</name>
    <name type="synonym">Peptococcus prevotii</name>
    <dbReference type="NCBI Taxonomy" id="525919"/>
    <lineage>
        <taxon>Bacteria</taxon>
        <taxon>Bacillati</taxon>
        <taxon>Bacillota</taxon>
        <taxon>Tissierellia</taxon>
        <taxon>Tissierellales</taxon>
        <taxon>Peptoniphilaceae</taxon>
        <taxon>Anaerococcus</taxon>
    </lineage>
</organism>
<feature type="binding site" evidence="4">
    <location>
        <position position="252"/>
    </location>
    <ligand>
        <name>S-adenosyl-L-methionine</name>
        <dbReference type="ChEBI" id="CHEBI:59789"/>
    </ligand>
</feature>
<feature type="binding site" evidence="4">
    <location>
        <position position="345"/>
    </location>
    <ligand>
        <name>S-adenosyl-L-methionine</name>
        <dbReference type="ChEBI" id="CHEBI:59789"/>
    </ligand>
</feature>
<dbReference type="Gene3D" id="2.40.50.1070">
    <property type="match status" value="1"/>
</dbReference>
<dbReference type="Gene3D" id="2.40.50.140">
    <property type="entry name" value="Nucleic acid-binding proteins"/>
    <property type="match status" value="1"/>
</dbReference>
<dbReference type="InterPro" id="IPR002792">
    <property type="entry name" value="TRAM_dom"/>
</dbReference>
<dbReference type="SUPFAM" id="SSF53335">
    <property type="entry name" value="S-adenosyl-L-methionine-dependent methyltransferases"/>
    <property type="match status" value="1"/>
</dbReference>
<dbReference type="InterPro" id="IPR010280">
    <property type="entry name" value="U5_MeTrfase_fam"/>
</dbReference>
<dbReference type="Pfam" id="PF05958">
    <property type="entry name" value="tRNA_U5-meth_tr"/>
    <property type="match status" value="1"/>
</dbReference>
<dbReference type="KEGG" id="apr:Apre_0678"/>
<gene>
    <name evidence="7" type="ordered locus">Apre_0678</name>
</gene>
<comment type="similarity">
    <text evidence="4">Belongs to the class I-like SAM-binding methyltransferase superfamily. RNA M5U methyltransferase family.</text>
</comment>
<dbReference type="GO" id="GO:0070475">
    <property type="term" value="P:rRNA base methylation"/>
    <property type="evidence" value="ECO:0007669"/>
    <property type="project" value="TreeGrafter"/>
</dbReference>
<dbReference type="PANTHER" id="PTHR11061:SF30">
    <property type="entry name" value="TRNA (URACIL(54)-C(5))-METHYLTRANSFERASE"/>
    <property type="match status" value="1"/>
</dbReference>
<dbReference type="PROSITE" id="PS01230">
    <property type="entry name" value="TRMA_1"/>
    <property type="match status" value="1"/>
</dbReference>
<proteinExistence type="inferred from homology"/>
<dbReference type="eggNOG" id="COG2265">
    <property type="taxonomic scope" value="Bacteria"/>
</dbReference>
<dbReference type="FunFam" id="3.40.50.150:FF:000009">
    <property type="entry name" value="23S rRNA (Uracil(1939)-C(5))-methyltransferase RlmD"/>
    <property type="match status" value="1"/>
</dbReference>
<dbReference type="InterPro" id="IPR029063">
    <property type="entry name" value="SAM-dependent_MTases_sf"/>
</dbReference>
<dbReference type="InterPro" id="IPR012340">
    <property type="entry name" value="NA-bd_OB-fold"/>
</dbReference>
<dbReference type="PROSITE" id="PS51687">
    <property type="entry name" value="SAM_MT_RNA_M5U"/>
    <property type="match status" value="1"/>
</dbReference>
<dbReference type="CDD" id="cd02440">
    <property type="entry name" value="AdoMet_MTases"/>
    <property type="match status" value="1"/>
</dbReference>
<dbReference type="RefSeq" id="WP_015777627.1">
    <property type="nucleotide sequence ID" value="NC_013171.1"/>
</dbReference>
<evidence type="ECO:0000313" key="7">
    <source>
        <dbReference type="EMBL" id="ACV28717.1"/>
    </source>
</evidence>
<feature type="active site" evidence="5">
    <location>
        <position position="372"/>
    </location>
</feature>
<evidence type="ECO:0000313" key="8">
    <source>
        <dbReference type="Proteomes" id="UP000002294"/>
    </source>
</evidence>
<name>C7RGV6_ANAPD</name>
<dbReference type="OrthoDB" id="9804590at2"/>